<dbReference type="OrthoDB" id="186603at2759"/>
<organism evidence="2 3">
    <name type="scientific">Triparma columacea</name>
    <dbReference type="NCBI Taxonomy" id="722753"/>
    <lineage>
        <taxon>Eukaryota</taxon>
        <taxon>Sar</taxon>
        <taxon>Stramenopiles</taxon>
        <taxon>Ochrophyta</taxon>
        <taxon>Bolidophyceae</taxon>
        <taxon>Parmales</taxon>
        <taxon>Triparmaceae</taxon>
        <taxon>Triparma</taxon>
    </lineage>
</organism>
<proteinExistence type="predicted"/>
<feature type="region of interest" description="Disordered" evidence="1">
    <location>
        <begin position="1"/>
        <end position="76"/>
    </location>
</feature>
<feature type="compositionally biased region" description="Polar residues" evidence="1">
    <location>
        <begin position="38"/>
        <end position="55"/>
    </location>
</feature>
<protein>
    <submittedName>
        <fullName evidence="2">Uncharacterized protein</fullName>
    </submittedName>
</protein>
<feature type="region of interest" description="Disordered" evidence="1">
    <location>
        <begin position="96"/>
        <end position="129"/>
    </location>
</feature>
<dbReference type="EMBL" id="BRYA01000510">
    <property type="protein sequence ID" value="GMI20435.1"/>
    <property type="molecule type" value="Genomic_DNA"/>
</dbReference>
<evidence type="ECO:0000313" key="3">
    <source>
        <dbReference type="Proteomes" id="UP001165065"/>
    </source>
</evidence>
<evidence type="ECO:0000313" key="2">
    <source>
        <dbReference type="EMBL" id="GMI20435.1"/>
    </source>
</evidence>
<accession>A0A9W7FW53</accession>
<feature type="region of interest" description="Disordered" evidence="1">
    <location>
        <begin position="220"/>
        <end position="271"/>
    </location>
</feature>
<keyword evidence="3" id="KW-1185">Reference proteome</keyword>
<dbReference type="AlphaFoldDB" id="A0A9W7FW53"/>
<comment type="caution">
    <text evidence="2">The sequence shown here is derived from an EMBL/GenBank/DDBJ whole genome shotgun (WGS) entry which is preliminary data.</text>
</comment>
<evidence type="ECO:0000256" key="1">
    <source>
        <dbReference type="SAM" id="MobiDB-lite"/>
    </source>
</evidence>
<reference evidence="3" key="1">
    <citation type="journal article" date="2023" name="Commun. Biol.">
        <title>Genome analysis of Parmales, the sister group of diatoms, reveals the evolutionary specialization of diatoms from phago-mixotrophs to photoautotrophs.</title>
        <authorList>
            <person name="Ban H."/>
            <person name="Sato S."/>
            <person name="Yoshikawa S."/>
            <person name="Yamada K."/>
            <person name="Nakamura Y."/>
            <person name="Ichinomiya M."/>
            <person name="Sato N."/>
            <person name="Blanc-Mathieu R."/>
            <person name="Endo H."/>
            <person name="Kuwata A."/>
            <person name="Ogata H."/>
        </authorList>
    </citation>
    <scope>NUCLEOTIDE SEQUENCE [LARGE SCALE GENOMIC DNA]</scope>
</reference>
<name>A0A9W7FW53_9STRA</name>
<sequence length="271" mass="30051">MASVSIRGGKLQPSQRYKPKESFEMNQTSWRPGIDGPTFSTTYQSQTAQIANHTSPKVPFPRIDKNASDSKAIFGDSNIPPSKHFVTESRKRFNGDSGVYSKGYERTRPKDGFDRETANRTNYSLGLPGEQGEWVSSTHALQMTHPASLSQPSQPNIGGWLTGPGGSYFKDIETYKNITRGGGGGEGNLGLEFNILTNEPDPAARDRIKAIAGPRLSQDRANNHYRYSSGFERDERDIITGQPKTKHRAPMQPTAENLKRPDVPILSTRPW</sequence>
<dbReference type="Proteomes" id="UP001165065">
    <property type="component" value="Unassembled WGS sequence"/>
</dbReference>
<feature type="compositionally biased region" description="Basic and acidic residues" evidence="1">
    <location>
        <begin position="103"/>
        <end position="118"/>
    </location>
</feature>
<gene>
    <name evidence="2" type="ORF">TrCOL_g12287</name>
</gene>